<name>A0A543PKK1_9MICO</name>
<dbReference type="AlphaFoldDB" id="A0A543PKK1"/>
<feature type="region of interest" description="Disordered" evidence="1">
    <location>
        <begin position="81"/>
        <end position="111"/>
    </location>
</feature>
<proteinExistence type="predicted"/>
<sequence>MKSTGTGRRIIAAATFSAAAIMVAMVVQLIVALVLRADLSIWGLLSVTVTETAEASSIGFGFSLVETLLLWIVLTAIGSLPWGRRGRQGPQGPRDAAADERLGGRARPQTR</sequence>
<dbReference type="EMBL" id="VFQF01000003">
    <property type="protein sequence ID" value="TQN44574.1"/>
    <property type="molecule type" value="Genomic_DNA"/>
</dbReference>
<organism evidence="3 4">
    <name type="scientific">Humibacillus xanthopallidus</name>
    <dbReference type="NCBI Taxonomy" id="412689"/>
    <lineage>
        <taxon>Bacteria</taxon>
        <taxon>Bacillati</taxon>
        <taxon>Actinomycetota</taxon>
        <taxon>Actinomycetes</taxon>
        <taxon>Micrococcales</taxon>
        <taxon>Intrasporangiaceae</taxon>
        <taxon>Humibacillus</taxon>
    </lineage>
</organism>
<keyword evidence="2" id="KW-0812">Transmembrane</keyword>
<evidence type="ECO:0000313" key="4">
    <source>
        <dbReference type="Proteomes" id="UP000320085"/>
    </source>
</evidence>
<feature type="transmembrane region" description="Helical" evidence="2">
    <location>
        <begin position="12"/>
        <end position="35"/>
    </location>
</feature>
<feature type="transmembrane region" description="Helical" evidence="2">
    <location>
        <begin position="55"/>
        <end position="77"/>
    </location>
</feature>
<comment type="caution">
    <text evidence="3">The sequence shown here is derived from an EMBL/GenBank/DDBJ whole genome shotgun (WGS) entry which is preliminary data.</text>
</comment>
<dbReference type="Proteomes" id="UP000320085">
    <property type="component" value="Unassembled WGS sequence"/>
</dbReference>
<evidence type="ECO:0000256" key="1">
    <source>
        <dbReference type="SAM" id="MobiDB-lite"/>
    </source>
</evidence>
<reference evidence="3 4" key="1">
    <citation type="submission" date="2019-06" db="EMBL/GenBank/DDBJ databases">
        <title>Sequencing the genomes of 1000 actinobacteria strains.</title>
        <authorList>
            <person name="Klenk H.-P."/>
        </authorList>
    </citation>
    <scope>NUCLEOTIDE SEQUENCE [LARGE SCALE GENOMIC DNA]</scope>
    <source>
        <strain evidence="3 4">DSM 21776</strain>
    </source>
</reference>
<protein>
    <submittedName>
        <fullName evidence="3">Uncharacterized protein</fullName>
    </submittedName>
</protein>
<keyword evidence="2" id="KW-0472">Membrane</keyword>
<evidence type="ECO:0000256" key="2">
    <source>
        <dbReference type="SAM" id="Phobius"/>
    </source>
</evidence>
<accession>A0A543PKK1</accession>
<gene>
    <name evidence="3" type="ORF">FHX52_3790</name>
</gene>
<keyword evidence="2" id="KW-1133">Transmembrane helix</keyword>
<evidence type="ECO:0000313" key="3">
    <source>
        <dbReference type="EMBL" id="TQN44574.1"/>
    </source>
</evidence>